<dbReference type="PROSITE" id="PS00951">
    <property type="entry name" value="ER_LUMEN_RECEPTOR_1"/>
    <property type="match status" value="1"/>
</dbReference>
<dbReference type="EMBL" id="FN653040">
    <property type="protein sequence ID" value="CBY19439.1"/>
    <property type="molecule type" value="Genomic_DNA"/>
</dbReference>
<keyword evidence="12" id="KW-0968">Cytoplasmic vesicle</keyword>
<feature type="transmembrane region" description="Helical" evidence="13">
    <location>
        <begin position="95"/>
        <end position="113"/>
    </location>
</feature>
<evidence type="ECO:0000313" key="16">
    <source>
        <dbReference type="Proteomes" id="UP000001307"/>
    </source>
</evidence>
<keyword evidence="11" id="KW-0675">Receptor</keyword>
<dbReference type="EMBL" id="FN657329">
    <property type="protein sequence ID" value="CBY42611.1"/>
    <property type="molecule type" value="Genomic_DNA"/>
</dbReference>
<keyword evidence="5 13" id="KW-0812">Transmembrane</keyword>
<evidence type="ECO:0000256" key="4">
    <source>
        <dbReference type="ARBA" id="ARBA00022448"/>
    </source>
</evidence>
<sequence>MNVFRLAGDMSHLFAIILLISKIWTTKSVRGLSGKSQLLFLVVFLSRYLDLFTSYISVYNTCMKVIYIVLSLATVYFIFGKFASTHNRDDDKFRMIFIIVPALGLAFLIHHDFSVLEVLWTFSIYLESVAIIPQLQMIADTGEAEVITSHYLFFLGIYRFFYLGNWMYRYHTEDYFDKIVVVAGCIQTVLYLDFFYLYITKVLSGKRLTIPTGSEKV</sequence>
<evidence type="ECO:0000256" key="6">
    <source>
        <dbReference type="ARBA" id="ARBA00022824"/>
    </source>
</evidence>
<dbReference type="GO" id="GO:0006621">
    <property type="term" value="P:protein retention in ER lumen"/>
    <property type="evidence" value="ECO:0007669"/>
    <property type="project" value="InterPro"/>
</dbReference>
<evidence type="ECO:0000256" key="7">
    <source>
        <dbReference type="ARBA" id="ARBA00022892"/>
    </source>
</evidence>
<dbReference type="GO" id="GO:0016192">
    <property type="term" value="P:vesicle-mediated transport"/>
    <property type="evidence" value="ECO:0007669"/>
    <property type="project" value="UniProtKB-KW"/>
</dbReference>
<dbReference type="GO" id="GO:0005789">
    <property type="term" value="C:endoplasmic reticulum membrane"/>
    <property type="evidence" value="ECO:0007669"/>
    <property type="project" value="UniProtKB-SubCell"/>
</dbReference>
<evidence type="ECO:0000313" key="14">
    <source>
        <dbReference type="EMBL" id="CBY19439.1"/>
    </source>
</evidence>
<evidence type="ECO:0000256" key="1">
    <source>
        <dbReference type="ARBA" id="ARBA00004129"/>
    </source>
</evidence>
<evidence type="ECO:0000256" key="3">
    <source>
        <dbReference type="ARBA" id="ARBA00010120"/>
    </source>
</evidence>
<comment type="similarity">
    <text evidence="3">Belongs to the ERD2 family.</text>
</comment>
<name>E4XE49_OIKDI</name>
<feature type="transmembrane region" description="Helical" evidence="13">
    <location>
        <begin position="65"/>
        <end position="83"/>
    </location>
</feature>
<evidence type="ECO:0000256" key="10">
    <source>
        <dbReference type="ARBA" id="ARBA00023136"/>
    </source>
</evidence>
<dbReference type="GO" id="GO:0046923">
    <property type="term" value="F:ER retention sequence binding"/>
    <property type="evidence" value="ECO:0007669"/>
    <property type="project" value="InterPro"/>
</dbReference>
<dbReference type="AlphaFoldDB" id="E4XE49"/>
<keyword evidence="4" id="KW-0813">Transport</keyword>
<accession>E4XE49</accession>
<dbReference type="InParanoid" id="E4XE49"/>
<evidence type="ECO:0000256" key="2">
    <source>
        <dbReference type="ARBA" id="ARBA00004477"/>
    </source>
</evidence>
<keyword evidence="6" id="KW-0256">Endoplasmic reticulum</keyword>
<organism evidence="14">
    <name type="scientific">Oikopleura dioica</name>
    <name type="common">Tunicate</name>
    <dbReference type="NCBI Taxonomy" id="34765"/>
    <lineage>
        <taxon>Eukaryota</taxon>
        <taxon>Metazoa</taxon>
        <taxon>Chordata</taxon>
        <taxon>Tunicata</taxon>
        <taxon>Appendicularia</taxon>
        <taxon>Copelata</taxon>
        <taxon>Oikopleuridae</taxon>
        <taxon>Oikopleura</taxon>
    </lineage>
</organism>
<dbReference type="OrthoDB" id="7694678at2759"/>
<evidence type="ECO:0000256" key="5">
    <source>
        <dbReference type="ARBA" id="ARBA00022692"/>
    </source>
</evidence>
<dbReference type="GO" id="GO:0030663">
    <property type="term" value="C:COPI-coated vesicle membrane"/>
    <property type="evidence" value="ECO:0007669"/>
    <property type="project" value="UniProtKB-SubCell"/>
</dbReference>
<dbReference type="GO" id="GO:0015031">
    <property type="term" value="P:protein transport"/>
    <property type="evidence" value="ECO:0007669"/>
    <property type="project" value="UniProtKB-KW"/>
</dbReference>
<evidence type="ECO:0000256" key="11">
    <source>
        <dbReference type="ARBA" id="ARBA00023170"/>
    </source>
</evidence>
<proteinExistence type="inferred from homology"/>
<keyword evidence="9 13" id="KW-1133">Transmembrane helix</keyword>
<keyword evidence="10 13" id="KW-0472">Membrane</keyword>
<dbReference type="PRINTS" id="PR00660">
    <property type="entry name" value="ERLUMENR"/>
</dbReference>
<evidence type="ECO:0000256" key="12">
    <source>
        <dbReference type="ARBA" id="ARBA00023329"/>
    </source>
</evidence>
<evidence type="ECO:0000313" key="15">
    <source>
        <dbReference type="EMBL" id="CBY42611.1"/>
    </source>
</evidence>
<protein>
    <recommendedName>
        <fullName evidence="17">ER lumen protein-retaining receptor</fullName>
    </recommendedName>
</protein>
<dbReference type="InterPro" id="IPR000133">
    <property type="entry name" value="ER_ret_rcpt"/>
</dbReference>
<comment type="subcellular location">
    <subcellularLocation>
        <location evidence="1">Cytoplasmic vesicle</location>
        <location evidence="1">COPI-coated vesicle membrane</location>
        <topology evidence="1">Multi-pass membrane protein</topology>
    </subcellularLocation>
    <subcellularLocation>
        <location evidence="2">Endoplasmic reticulum membrane</location>
        <topology evidence="2">Multi-pass membrane protein</topology>
    </subcellularLocation>
</comment>
<dbReference type="Proteomes" id="UP000011014">
    <property type="component" value="Unassembled WGS sequence"/>
</dbReference>
<evidence type="ECO:0000256" key="8">
    <source>
        <dbReference type="ARBA" id="ARBA00022927"/>
    </source>
</evidence>
<gene>
    <name evidence="14" type="ORF">GSOID_T00008453001</name>
    <name evidence="15" type="ORF">GSOID_T00026317001</name>
</gene>
<dbReference type="Proteomes" id="UP000001307">
    <property type="component" value="Unassembled WGS sequence"/>
</dbReference>
<keyword evidence="7" id="KW-0931">ER-Golgi transport</keyword>
<feature type="transmembrane region" description="Helical" evidence="13">
    <location>
        <begin position="119"/>
        <end position="139"/>
    </location>
</feature>
<feature type="transmembrane region" description="Helical" evidence="13">
    <location>
        <begin position="151"/>
        <end position="168"/>
    </location>
</feature>
<evidence type="ECO:0000256" key="13">
    <source>
        <dbReference type="SAM" id="Phobius"/>
    </source>
</evidence>
<dbReference type="PANTHER" id="PTHR10585">
    <property type="entry name" value="ER LUMEN PROTEIN RETAINING RECEPTOR"/>
    <property type="match status" value="1"/>
</dbReference>
<keyword evidence="8" id="KW-0653">Protein transport</keyword>
<feature type="transmembrane region" description="Helical" evidence="13">
    <location>
        <begin position="180"/>
        <end position="199"/>
    </location>
</feature>
<dbReference type="Pfam" id="PF00810">
    <property type="entry name" value="ER_lumen_recept"/>
    <property type="match status" value="1"/>
</dbReference>
<keyword evidence="16" id="KW-1185">Reference proteome</keyword>
<evidence type="ECO:0000256" key="9">
    <source>
        <dbReference type="ARBA" id="ARBA00022989"/>
    </source>
</evidence>
<reference evidence="14" key="1">
    <citation type="journal article" date="2010" name="Science">
        <title>Plasticity of animal genome architecture unmasked by rapid evolution of a pelagic tunicate.</title>
        <authorList>
            <person name="Denoeud F."/>
            <person name="Henriet S."/>
            <person name="Mungpakdee S."/>
            <person name="Aury J.M."/>
            <person name="Da Silva C."/>
            <person name="Brinkmann H."/>
            <person name="Mikhaleva J."/>
            <person name="Olsen L.C."/>
            <person name="Jubin C."/>
            <person name="Canestro C."/>
            <person name="Bouquet J.M."/>
            <person name="Danks G."/>
            <person name="Poulain J."/>
            <person name="Campsteijn C."/>
            <person name="Adamski M."/>
            <person name="Cross I."/>
            <person name="Yadetie F."/>
            <person name="Muffato M."/>
            <person name="Louis A."/>
            <person name="Butcher S."/>
            <person name="Tsagkogeorga G."/>
            <person name="Konrad A."/>
            <person name="Singh S."/>
            <person name="Jensen M.F."/>
            <person name="Cong E.H."/>
            <person name="Eikeseth-Otteraa H."/>
            <person name="Noel B."/>
            <person name="Anthouard V."/>
            <person name="Porcel B.M."/>
            <person name="Kachouri-Lafond R."/>
            <person name="Nishino A."/>
            <person name="Ugolini M."/>
            <person name="Chourrout P."/>
            <person name="Nishida H."/>
            <person name="Aasland R."/>
            <person name="Huzurbazar S."/>
            <person name="Westhof E."/>
            <person name="Delsuc F."/>
            <person name="Lehrach H."/>
            <person name="Reinhardt R."/>
            <person name="Weissenbach J."/>
            <person name="Roy S.W."/>
            <person name="Artiguenave F."/>
            <person name="Postlethwait J.H."/>
            <person name="Manak J.R."/>
            <person name="Thompson E.M."/>
            <person name="Jaillon O."/>
            <person name="Du Pasquier L."/>
            <person name="Boudinot P."/>
            <person name="Liberles D.A."/>
            <person name="Volff J.N."/>
            <person name="Philippe H."/>
            <person name="Lenhard B."/>
            <person name="Roest Crollius H."/>
            <person name="Wincker P."/>
            <person name="Chourrout D."/>
        </authorList>
    </citation>
    <scope>NUCLEOTIDE SEQUENCE [LARGE SCALE GENOMIC DNA]</scope>
</reference>
<evidence type="ECO:0008006" key="17">
    <source>
        <dbReference type="Google" id="ProtNLM"/>
    </source>
</evidence>